<sequence>MAAIKPSVPKGTRDFSPAEMAKRNFIFDTIKGVFRKYGYQQIETPSMENSQTLMGKYGDEGDKLIFKILNSGDYLSSIATLKQLFAIEGDYLQSKNREAEERSDYAEGIVDVVAERKSEFESLALQLVDELADLNKITPKISEKALRYDLTVPFARYVVMHQNDITFPFKRFQVQPVWRADRPQKGRYREFFQCDADVVGSKSLLNEAEFVLIYDEALSKLGLKDFSIKINNRKILSGIAEVVNKADQIIDMTVAIDKLDKIGLDGVTKELLERGFTEENIEQIKPIILLEGTTEEKLTSLRSVLATSEIGLKGCEELETVFNYLKSFTMQNGKVELDITLARGLNYYTGAIYEVKTNEVQMGSIGGGGRYDDLTGMFGLKDLTGVGISFGADRIYDVLEELNLFPAATDESTQVLICPFDGDGEAYALPMLQQLRNKGVNTELYPAGAKIKKQLDYANGKNIPYAVMVGSDEMATGLLTVKNMQSGTQEKLTVAQIVERLG</sequence>
<dbReference type="Gene3D" id="3.30.930.10">
    <property type="entry name" value="Bira Bifunctional Protein, Domain 2"/>
    <property type="match status" value="1"/>
</dbReference>
<dbReference type="InterPro" id="IPR033656">
    <property type="entry name" value="HisRS_anticodon"/>
</dbReference>
<keyword evidence="4 9" id="KW-0547">Nucleotide-binding</keyword>
<dbReference type="CDD" id="cd00773">
    <property type="entry name" value="HisRS-like_core"/>
    <property type="match status" value="1"/>
</dbReference>
<comment type="catalytic activity">
    <reaction evidence="8 9">
        <text>tRNA(His) + L-histidine + ATP = L-histidyl-tRNA(His) + AMP + diphosphate + H(+)</text>
        <dbReference type="Rhea" id="RHEA:17313"/>
        <dbReference type="Rhea" id="RHEA-COMP:9665"/>
        <dbReference type="Rhea" id="RHEA-COMP:9689"/>
        <dbReference type="ChEBI" id="CHEBI:15378"/>
        <dbReference type="ChEBI" id="CHEBI:30616"/>
        <dbReference type="ChEBI" id="CHEBI:33019"/>
        <dbReference type="ChEBI" id="CHEBI:57595"/>
        <dbReference type="ChEBI" id="CHEBI:78442"/>
        <dbReference type="ChEBI" id="CHEBI:78527"/>
        <dbReference type="ChEBI" id="CHEBI:456215"/>
        <dbReference type="EC" id="6.1.1.21"/>
    </reaction>
</comment>
<evidence type="ECO:0000256" key="3">
    <source>
        <dbReference type="ARBA" id="ARBA00022598"/>
    </source>
</evidence>
<evidence type="ECO:0000256" key="4">
    <source>
        <dbReference type="ARBA" id="ARBA00022741"/>
    </source>
</evidence>
<dbReference type="PANTHER" id="PTHR11476">
    <property type="entry name" value="HISTIDYL-TRNA SYNTHETASE"/>
    <property type="match status" value="1"/>
</dbReference>
<dbReference type="InterPro" id="IPR036621">
    <property type="entry name" value="Anticodon-bd_dom_sf"/>
</dbReference>
<feature type="binding site" evidence="10">
    <location>
        <position position="197"/>
    </location>
    <ligand>
        <name>L-histidine</name>
        <dbReference type="ChEBI" id="CHEBI:57595"/>
    </ligand>
</feature>
<dbReference type="AlphaFoldDB" id="A0A929PVY3"/>
<evidence type="ECO:0000256" key="8">
    <source>
        <dbReference type="ARBA" id="ARBA00047639"/>
    </source>
</evidence>
<evidence type="ECO:0000256" key="9">
    <source>
        <dbReference type="HAMAP-Rule" id="MF_00127"/>
    </source>
</evidence>
<dbReference type="GO" id="GO:0006427">
    <property type="term" value="P:histidyl-tRNA aminoacylation"/>
    <property type="evidence" value="ECO:0007669"/>
    <property type="project" value="UniProtKB-UniRule"/>
</dbReference>
<evidence type="ECO:0000256" key="5">
    <source>
        <dbReference type="ARBA" id="ARBA00022840"/>
    </source>
</evidence>
<comment type="subunit">
    <text evidence="2 9">Homodimer.</text>
</comment>
<dbReference type="SUPFAM" id="SSF55681">
    <property type="entry name" value="Class II aaRS and biotin synthetases"/>
    <property type="match status" value="1"/>
</dbReference>
<feature type="binding site" evidence="10">
    <location>
        <position position="179"/>
    </location>
    <ligand>
        <name>L-histidine</name>
        <dbReference type="ChEBI" id="CHEBI:57595"/>
    </ligand>
</feature>
<dbReference type="InterPro" id="IPR004516">
    <property type="entry name" value="HisRS/HisZ"/>
</dbReference>
<feature type="domain" description="Aminoacyl-transfer RNA synthetases class-II family profile" evidence="11">
    <location>
        <begin position="1"/>
        <end position="419"/>
    </location>
</feature>
<keyword evidence="7 9" id="KW-0030">Aminoacyl-tRNA synthetase</keyword>
<dbReference type="GO" id="GO:0005524">
    <property type="term" value="F:ATP binding"/>
    <property type="evidence" value="ECO:0007669"/>
    <property type="project" value="UniProtKB-UniRule"/>
</dbReference>
<dbReference type="PANTHER" id="PTHR11476:SF7">
    <property type="entry name" value="HISTIDINE--TRNA LIGASE"/>
    <property type="match status" value="1"/>
</dbReference>
<keyword evidence="6 9" id="KW-0648">Protein biosynthesis</keyword>
<evidence type="ECO:0000259" key="11">
    <source>
        <dbReference type="PROSITE" id="PS50862"/>
    </source>
</evidence>
<dbReference type="InterPro" id="IPR006195">
    <property type="entry name" value="aa-tRNA-synth_II"/>
</dbReference>
<dbReference type="HAMAP" id="MF_00127">
    <property type="entry name" value="His_tRNA_synth"/>
    <property type="match status" value="1"/>
</dbReference>
<gene>
    <name evidence="9" type="primary">hisS</name>
    <name evidence="12" type="ORF">IRJ16_06385</name>
</gene>
<feature type="binding site" evidence="10">
    <location>
        <position position="343"/>
    </location>
    <ligand>
        <name>L-histidine</name>
        <dbReference type="ChEBI" id="CHEBI:57595"/>
    </ligand>
</feature>
<protein>
    <recommendedName>
        <fullName evidence="9">Histidine--tRNA ligase</fullName>
        <ecNumber evidence="9">6.1.1.21</ecNumber>
    </recommendedName>
    <alternativeName>
        <fullName evidence="9">Histidyl-tRNA synthetase</fullName>
        <shortName evidence="9">HisRS</shortName>
    </alternativeName>
</protein>
<dbReference type="SUPFAM" id="SSF52954">
    <property type="entry name" value="Class II aaRS ABD-related"/>
    <property type="match status" value="1"/>
</dbReference>
<comment type="similarity">
    <text evidence="1 9">Belongs to the class-II aminoacyl-tRNA synthetase family.</text>
</comment>
<dbReference type="GO" id="GO:0005737">
    <property type="term" value="C:cytoplasm"/>
    <property type="evidence" value="ECO:0007669"/>
    <property type="project" value="UniProtKB-SubCell"/>
</dbReference>
<evidence type="ECO:0000256" key="1">
    <source>
        <dbReference type="ARBA" id="ARBA00008226"/>
    </source>
</evidence>
<keyword evidence="13" id="KW-1185">Reference proteome</keyword>
<dbReference type="PROSITE" id="PS50862">
    <property type="entry name" value="AA_TRNA_LIGASE_II"/>
    <property type="match status" value="1"/>
</dbReference>
<feature type="binding site" evidence="10">
    <location>
        <begin position="149"/>
        <end position="151"/>
    </location>
    <ligand>
        <name>L-histidine</name>
        <dbReference type="ChEBI" id="CHEBI:57595"/>
    </ligand>
</feature>
<comment type="caution">
    <text evidence="12">The sequence shown here is derived from an EMBL/GenBank/DDBJ whole genome shotgun (WGS) entry which is preliminary data.</text>
</comment>
<feature type="binding site" evidence="10">
    <location>
        <begin position="347"/>
        <end position="348"/>
    </location>
    <ligand>
        <name>L-histidine</name>
        <dbReference type="ChEBI" id="CHEBI:57595"/>
    </ligand>
</feature>
<dbReference type="GO" id="GO:0004821">
    <property type="term" value="F:histidine-tRNA ligase activity"/>
    <property type="evidence" value="ECO:0007669"/>
    <property type="project" value="UniProtKB-UniRule"/>
</dbReference>
<keyword evidence="3 9" id="KW-0436">Ligase</keyword>
<dbReference type="InterPro" id="IPR041715">
    <property type="entry name" value="HisRS-like_core"/>
</dbReference>
<dbReference type="PIRSF" id="PIRSF001549">
    <property type="entry name" value="His-tRNA_synth"/>
    <property type="match status" value="1"/>
</dbReference>
<reference evidence="12" key="1">
    <citation type="submission" date="2020-10" db="EMBL/GenBank/DDBJ databases">
        <title>Mucilaginibacter mali sp. nov., isolated from rhizosphere soil of apple orchard.</title>
        <authorList>
            <person name="Lee J.-S."/>
            <person name="Kim H.S."/>
            <person name="Kim J.-S."/>
        </authorList>
    </citation>
    <scope>NUCLEOTIDE SEQUENCE</scope>
    <source>
        <strain evidence="12">KCTC 22746</strain>
    </source>
</reference>
<keyword evidence="5 9" id="KW-0067">ATP-binding</keyword>
<proteinExistence type="inferred from homology"/>
<dbReference type="InterPro" id="IPR045864">
    <property type="entry name" value="aa-tRNA-synth_II/BPL/LPL"/>
</dbReference>
<evidence type="ECO:0000313" key="12">
    <source>
        <dbReference type="EMBL" id="MBE9661506.1"/>
    </source>
</evidence>
<dbReference type="EMBL" id="JADFFL010000002">
    <property type="protein sequence ID" value="MBE9661506.1"/>
    <property type="molecule type" value="Genomic_DNA"/>
</dbReference>
<dbReference type="Proteomes" id="UP000622475">
    <property type="component" value="Unassembled WGS sequence"/>
</dbReference>
<dbReference type="NCBIfam" id="TIGR00442">
    <property type="entry name" value="hisS"/>
    <property type="match status" value="1"/>
</dbReference>
<dbReference type="Gene3D" id="3.40.50.800">
    <property type="entry name" value="Anticodon-binding domain"/>
    <property type="match status" value="1"/>
</dbReference>
<dbReference type="InterPro" id="IPR015807">
    <property type="entry name" value="His-tRNA-ligase"/>
</dbReference>
<organism evidence="12 13">
    <name type="scientific">Mucilaginibacter myungsuensis</name>
    <dbReference type="NCBI Taxonomy" id="649104"/>
    <lineage>
        <taxon>Bacteria</taxon>
        <taxon>Pseudomonadati</taxon>
        <taxon>Bacteroidota</taxon>
        <taxon>Sphingobacteriia</taxon>
        <taxon>Sphingobacteriales</taxon>
        <taxon>Sphingobacteriaceae</taxon>
        <taxon>Mucilaginibacter</taxon>
    </lineage>
</organism>
<evidence type="ECO:0000256" key="2">
    <source>
        <dbReference type="ARBA" id="ARBA00011738"/>
    </source>
</evidence>
<feature type="binding site" evidence="10">
    <location>
        <position position="193"/>
    </location>
    <ligand>
        <name>L-histidine</name>
        <dbReference type="ChEBI" id="CHEBI:57595"/>
    </ligand>
</feature>
<keyword evidence="9" id="KW-0963">Cytoplasm</keyword>
<dbReference type="InterPro" id="IPR004154">
    <property type="entry name" value="Anticodon-bd"/>
</dbReference>
<accession>A0A929PVY3</accession>
<comment type="subcellular location">
    <subcellularLocation>
        <location evidence="9">Cytoplasm</location>
    </subcellularLocation>
</comment>
<evidence type="ECO:0000256" key="6">
    <source>
        <dbReference type="ARBA" id="ARBA00022917"/>
    </source>
</evidence>
<evidence type="ECO:0000256" key="10">
    <source>
        <dbReference type="PIRSR" id="PIRSR001549-1"/>
    </source>
</evidence>
<evidence type="ECO:0000313" key="13">
    <source>
        <dbReference type="Proteomes" id="UP000622475"/>
    </source>
</evidence>
<dbReference type="CDD" id="cd00859">
    <property type="entry name" value="HisRS_anticodon"/>
    <property type="match status" value="1"/>
</dbReference>
<evidence type="ECO:0000256" key="7">
    <source>
        <dbReference type="ARBA" id="ARBA00023146"/>
    </source>
</evidence>
<name>A0A929PVY3_9SPHI</name>
<dbReference type="Pfam" id="PF03129">
    <property type="entry name" value="HGTP_anticodon"/>
    <property type="match status" value="1"/>
</dbReference>
<dbReference type="EC" id="6.1.1.21" evidence="9"/>
<dbReference type="Pfam" id="PF13393">
    <property type="entry name" value="tRNA-synt_His"/>
    <property type="match status" value="2"/>
</dbReference>
<dbReference type="RefSeq" id="WP_194110693.1">
    <property type="nucleotide sequence ID" value="NZ_JADFFL010000002.1"/>
</dbReference>